<evidence type="ECO:0000256" key="7">
    <source>
        <dbReference type="ARBA" id="ARBA00022989"/>
    </source>
</evidence>
<evidence type="ECO:0000256" key="10">
    <source>
        <dbReference type="SAM" id="Phobius"/>
    </source>
</evidence>
<keyword evidence="12" id="KW-1185">Reference proteome</keyword>
<dbReference type="AlphaFoldDB" id="A0ABD3RXD6"/>
<evidence type="ECO:0000256" key="9">
    <source>
        <dbReference type="ARBA" id="ARBA00023180"/>
    </source>
</evidence>
<dbReference type="PANTHER" id="PTHR21072:SF13">
    <property type="entry name" value="GPI TRANSAMIDASE COMPONENT PIG-S"/>
    <property type="match status" value="1"/>
</dbReference>
<dbReference type="PANTHER" id="PTHR21072">
    <property type="entry name" value="GPI TRANSAMIDASE COMPONENT PIG-S"/>
    <property type="match status" value="1"/>
</dbReference>
<feature type="transmembrane region" description="Helical" evidence="10">
    <location>
        <begin position="650"/>
        <end position="670"/>
    </location>
</feature>
<evidence type="ECO:0008006" key="13">
    <source>
        <dbReference type="Google" id="ProtNLM"/>
    </source>
</evidence>
<sequence>MVGTRLVVHATLVVELLVLIAASFFYASGRRHDPYLSAEPFLPDRSGWRLLVEDVSPAPSHSEDASSLGYVVEYATAAISKIRSLVGLQTEGGGDAQHDTMLRMRRVSAFVQEMRMKVAGFQFAGEDNHRDLTVPTGILPRLKVVLQIPQIKSSPMLNSLAEALERGFLGQSMQSPDFPLVKLLLADRRYDYADMVACDDYNLPVQSELISSYREVKHPEILVLFGCTGVTIPDEHTTSVEVSSSSDVIVVRTTLAIEQSDQLRSYLEEYASREILSRIFFATYRRECRLGSVSVDLVDENPASHIDDGSSSASKSRFDIIGRALSSSVRSTIGPLVGDLSFVYGGKIAVGWGGATEFGDENNVIMTEVAIDLEAHSSAYASLSDLVVKEDASDDYQSNVTNSVSSQSLADWAYAHSRQPIRYAQTGLDCRDDVRWTLLIPSQENSPLRLRDESSGKYGESMIFSSSKSIGGRSNIYPNGVSIINLSKFSQYFESNVEKLDLNLPSYQRYKDMISASLVHLVGYLRAIHGLTASVISKNANEQGLRAVSFWELEAIGRSHFYPTLETAFHEADALFAVLRQHGRHLALPEDVAHRLNNATHLLRQSIHLVEQGYPMMYATSLLHGSLRHLESVKIDHRMIEVPYFAPDHYLAVFSPLILPLLLPMMSGLIREVKRFQKLREGRYRT</sequence>
<dbReference type="GO" id="GO:0005789">
    <property type="term" value="C:endoplasmic reticulum membrane"/>
    <property type="evidence" value="ECO:0007669"/>
    <property type="project" value="UniProtKB-SubCell"/>
</dbReference>
<evidence type="ECO:0000256" key="6">
    <source>
        <dbReference type="ARBA" id="ARBA00022824"/>
    </source>
</evidence>
<evidence type="ECO:0000256" key="8">
    <source>
        <dbReference type="ARBA" id="ARBA00023136"/>
    </source>
</evidence>
<evidence type="ECO:0000256" key="4">
    <source>
        <dbReference type="ARBA" id="ARBA00022502"/>
    </source>
</evidence>
<keyword evidence="5 10" id="KW-0812">Transmembrane</keyword>
<name>A0ABD3RXD6_9STRA</name>
<dbReference type="InterPro" id="IPR019540">
    <property type="entry name" value="PtdIno-glycan_biosynth_class_S"/>
</dbReference>
<keyword evidence="9" id="KW-0325">Glycoprotein</keyword>
<comment type="similarity">
    <text evidence="3">Belongs to the PIGS family.</text>
</comment>
<keyword evidence="8 10" id="KW-0472">Membrane</keyword>
<evidence type="ECO:0000313" key="12">
    <source>
        <dbReference type="Proteomes" id="UP001530377"/>
    </source>
</evidence>
<evidence type="ECO:0000256" key="2">
    <source>
        <dbReference type="ARBA" id="ARBA00004687"/>
    </source>
</evidence>
<accession>A0ABD3RXD6</accession>
<gene>
    <name evidence="11" type="ORF">ACHAXA_006975</name>
</gene>
<keyword evidence="7 10" id="KW-1133">Transmembrane helix</keyword>
<keyword evidence="6" id="KW-0256">Endoplasmic reticulum</keyword>
<evidence type="ECO:0000313" key="11">
    <source>
        <dbReference type="EMBL" id="KAL3816899.1"/>
    </source>
</evidence>
<dbReference type="EMBL" id="JALLPB020000127">
    <property type="protein sequence ID" value="KAL3816899.1"/>
    <property type="molecule type" value="Genomic_DNA"/>
</dbReference>
<evidence type="ECO:0000256" key="1">
    <source>
        <dbReference type="ARBA" id="ARBA00004477"/>
    </source>
</evidence>
<evidence type="ECO:0000256" key="5">
    <source>
        <dbReference type="ARBA" id="ARBA00022692"/>
    </source>
</evidence>
<reference evidence="11 12" key="1">
    <citation type="submission" date="2024-10" db="EMBL/GenBank/DDBJ databases">
        <title>Updated reference genomes for cyclostephanoid diatoms.</title>
        <authorList>
            <person name="Roberts W.R."/>
            <person name="Alverson A.J."/>
        </authorList>
    </citation>
    <scope>NUCLEOTIDE SEQUENCE [LARGE SCALE GENOMIC DNA]</scope>
    <source>
        <strain evidence="11 12">AJA228-03</strain>
    </source>
</reference>
<organism evidence="11 12">
    <name type="scientific">Cyclostephanos tholiformis</name>
    <dbReference type="NCBI Taxonomy" id="382380"/>
    <lineage>
        <taxon>Eukaryota</taxon>
        <taxon>Sar</taxon>
        <taxon>Stramenopiles</taxon>
        <taxon>Ochrophyta</taxon>
        <taxon>Bacillariophyta</taxon>
        <taxon>Coscinodiscophyceae</taxon>
        <taxon>Thalassiosirophycidae</taxon>
        <taxon>Stephanodiscales</taxon>
        <taxon>Stephanodiscaceae</taxon>
        <taxon>Cyclostephanos</taxon>
    </lineage>
</organism>
<dbReference type="Pfam" id="PF10510">
    <property type="entry name" value="PIG-S"/>
    <property type="match status" value="1"/>
</dbReference>
<dbReference type="GO" id="GO:0006506">
    <property type="term" value="P:GPI anchor biosynthetic process"/>
    <property type="evidence" value="ECO:0007669"/>
    <property type="project" value="UniProtKB-KW"/>
</dbReference>
<comment type="pathway">
    <text evidence="2">Glycolipid biosynthesis; glycosylphosphatidylinositol-anchor biosynthesis.</text>
</comment>
<dbReference type="Proteomes" id="UP001530377">
    <property type="component" value="Unassembled WGS sequence"/>
</dbReference>
<evidence type="ECO:0000256" key="3">
    <source>
        <dbReference type="ARBA" id="ARBA00005316"/>
    </source>
</evidence>
<protein>
    <recommendedName>
        <fullName evidence="13">GPI transamidase component PIG-S</fullName>
    </recommendedName>
</protein>
<comment type="subcellular location">
    <subcellularLocation>
        <location evidence="1">Endoplasmic reticulum membrane</location>
        <topology evidence="1">Multi-pass membrane protein</topology>
    </subcellularLocation>
</comment>
<comment type="caution">
    <text evidence="11">The sequence shown here is derived from an EMBL/GenBank/DDBJ whole genome shotgun (WGS) entry which is preliminary data.</text>
</comment>
<proteinExistence type="inferred from homology"/>
<feature type="transmembrane region" description="Helical" evidence="10">
    <location>
        <begin position="7"/>
        <end position="27"/>
    </location>
</feature>
<keyword evidence="4" id="KW-0337">GPI-anchor biosynthesis</keyword>